<dbReference type="InterPro" id="IPR050583">
    <property type="entry name" value="Mycobacterial_A85_antigen"/>
</dbReference>
<feature type="domain" description="SMP-30/Gluconolactonase/LRE-like region" evidence="1">
    <location>
        <begin position="495"/>
        <end position="719"/>
    </location>
</feature>
<dbReference type="SUPFAM" id="SSF53474">
    <property type="entry name" value="alpha/beta-Hydrolases"/>
    <property type="match status" value="1"/>
</dbReference>
<dbReference type="EMBL" id="CP074694">
    <property type="protein sequence ID" value="QVL33546.1"/>
    <property type="molecule type" value="Genomic_DNA"/>
</dbReference>
<sequence length="749" mass="82494">MAKFESKSYPNILRLHWMVLLTVCFDLNLKSSIAAEDWGSYSIVPSSATGFVLEAVGSQSKEGAVVSINKPMATENQKWVIVARGKDRYLIKPSLSSTLVLAASEGGKKMGTAIVLEKENGKPWQEWSLKKNENGSYCIIPAHAPGLGLDHFGGKAAVGARVDLWENRPGDQHLEWFIKPLAGTEKAIANGILESPPSTYVAPEIQAEKILKGQLKSFTFNSSKIFPGTVREVNVFIPAQYNGAKPACVYVKTDGFNPKEQELMEKMIATKEMPVTIGIFVRPGDLPAPMKNTMGRRNRCLEYDGMGDNHVRFLLEELLPYIAKEYQLKLSDNGDDRCIAGGSSGGIAAFNAAWERPEAFSRVYANSGSFVAFRGGHEFPTLVRKFEAKPIRAYLTTGMHDMENCAGDWFLIDLEMDKALKFSGYDYKFRVIKGGHVAGYYDYYEEAMSYLWKDWPKPVKAGPSAPRVQDIILPNESWKLVAQGLRGITSSGVTKTGEVLFLEADANKILRYDLEGNITLFTPNAEQASCMCVGAQGEIYVGSKTSGKILKIESNGERSVLVEGLPPQQLLAMPDGSLYATSNDAKLKDSGSIWLVKAGKKTQVDSGLKYASGLAYRPDQWLLSAADGRSKWGYSFQIRSDGSLINKEKFFWLHVPDWEDDSGAESMCYTKEGPLLIATHFGVQACADDGPTQVILPLPDRSRLLGVCLGGKDQDTLFAFTSDKIWKRKVKVHGVGAFTPWQPARGSKL</sequence>
<dbReference type="InterPro" id="IPR000801">
    <property type="entry name" value="Esterase-like"/>
</dbReference>
<dbReference type="InterPro" id="IPR000772">
    <property type="entry name" value="Ricin_B_lectin"/>
</dbReference>
<evidence type="ECO:0000313" key="4">
    <source>
        <dbReference type="Proteomes" id="UP000676194"/>
    </source>
</evidence>
<reference evidence="3" key="1">
    <citation type="submission" date="2021-05" db="EMBL/GenBank/DDBJ databases">
        <title>Complete genome sequence of the cellulolytic planctomycete Telmatocola sphagniphila SP2T and characterization of the first cellulase from planctomycetes.</title>
        <authorList>
            <person name="Rakitin A.L."/>
            <person name="Beletsky A.V."/>
            <person name="Naumoff D.G."/>
            <person name="Kulichevskaya I.S."/>
            <person name="Mardanov A.V."/>
            <person name="Ravin N.V."/>
            <person name="Dedysh S.N."/>
        </authorList>
    </citation>
    <scope>NUCLEOTIDE SEQUENCE</scope>
    <source>
        <strain evidence="3">SP2T</strain>
    </source>
</reference>
<dbReference type="InterPro" id="IPR035992">
    <property type="entry name" value="Ricin_B-like_lectins"/>
</dbReference>
<dbReference type="Gene3D" id="2.120.10.30">
    <property type="entry name" value="TolB, C-terminal domain"/>
    <property type="match status" value="1"/>
</dbReference>
<dbReference type="SUPFAM" id="SSF63829">
    <property type="entry name" value="Calcium-dependent phosphotriesterase"/>
    <property type="match status" value="1"/>
</dbReference>
<dbReference type="InterPro" id="IPR013658">
    <property type="entry name" value="SGL"/>
</dbReference>
<feature type="domain" description="Ricin B lectin" evidence="2">
    <location>
        <begin position="39"/>
        <end position="116"/>
    </location>
</feature>
<dbReference type="CDD" id="cd00161">
    <property type="entry name" value="beta-trefoil_Ricin-like"/>
    <property type="match status" value="1"/>
</dbReference>
<dbReference type="SUPFAM" id="SSF50370">
    <property type="entry name" value="Ricin B-like lectins"/>
    <property type="match status" value="1"/>
</dbReference>
<dbReference type="InterPro" id="IPR011042">
    <property type="entry name" value="6-blade_b-propeller_TolB-like"/>
</dbReference>
<dbReference type="Gene3D" id="3.40.50.1820">
    <property type="entry name" value="alpha/beta hydrolase"/>
    <property type="match status" value="1"/>
</dbReference>
<protein>
    <submittedName>
        <fullName evidence="3">RICIN domain-containing protein</fullName>
    </submittedName>
</protein>
<evidence type="ECO:0000313" key="3">
    <source>
        <dbReference type="EMBL" id="QVL33546.1"/>
    </source>
</evidence>
<proteinExistence type="predicted"/>
<evidence type="ECO:0000259" key="2">
    <source>
        <dbReference type="Pfam" id="PF14200"/>
    </source>
</evidence>
<gene>
    <name evidence="3" type="ORF">KIH39_06445</name>
</gene>
<name>A0A8E6B9C7_9BACT</name>
<accession>A0A8E6B9C7</accession>
<dbReference type="KEGG" id="tsph:KIH39_06445"/>
<dbReference type="RefSeq" id="WP_213498450.1">
    <property type="nucleotide sequence ID" value="NZ_CP074694.1"/>
</dbReference>
<dbReference type="InterPro" id="IPR029058">
    <property type="entry name" value="AB_hydrolase_fold"/>
</dbReference>
<dbReference type="PANTHER" id="PTHR48098">
    <property type="entry name" value="ENTEROCHELIN ESTERASE-RELATED"/>
    <property type="match status" value="1"/>
</dbReference>
<dbReference type="Proteomes" id="UP000676194">
    <property type="component" value="Chromosome"/>
</dbReference>
<organism evidence="3 4">
    <name type="scientific">Telmatocola sphagniphila</name>
    <dbReference type="NCBI Taxonomy" id="1123043"/>
    <lineage>
        <taxon>Bacteria</taxon>
        <taxon>Pseudomonadati</taxon>
        <taxon>Planctomycetota</taxon>
        <taxon>Planctomycetia</taxon>
        <taxon>Gemmatales</taxon>
        <taxon>Gemmataceae</taxon>
    </lineage>
</organism>
<dbReference type="PROSITE" id="PS50231">
    <property type="entry name" value="RICIN_B_LECTIN"/>
    <property type="match status" value="1"/>
</dbReference>
<dbReference type="AlphaFoldDB" id="A0A8E6B9C7"/>
<dbReference type="Pfam" id="PF14200">
    <property type="entry name" value="RicinB_lectin_2"/>
    <property type="match status" value="1"/>
</dbReference>
<keyword evidence="4" id="KW-1185">Reference proteome</keyword>
<evidence type="ECO:0000259" key="1">
    <source>
        <dbReference type="Pfam" id="PF08450"/>
    </source>
</evidence>
<dbReference type="PANTHER" id="PTHR48098:SF3">
    <property type="entry name" value="IRON(III) ENTEROBACTIN ESTERASE"/>
    <property type="match status" value="1"/>
</dbReference>
<dbReference type="Pfam" id="PF08450">
    <property type="entry name" value="SGL"/>
    <property type="match status" value="1"/>
</dbReference>
<dbReference type="Gene3D" id="2.80.10.50">
    <property type="match status" value="1"/>
</dbReference>
<dbReference type="Pfam" id="PF00756">
    <property type="entry name" value="Esterase"/>
    <property type="match status" value="1"/>
</dbReference>